<dbReference type="EMBL" id="UINC01211309">
    <property type="protein sequence ID" value="SVE35154.1"/>
    <property type="molecule type" value="Genomic_DNA"/>
</dbReference>
<reference evidence="1" key="1">
    <citation type="submission" date="2018-05" db="EMBL/GenBank/DDBJ databases">
        <authorList>
            <person name="Lanie J.A."/>
            <person name="Ng W.-L."/>
            <person name="Kazmierczak K.M."/>
            <person name="Andrzejewski T.M."/>
            <person name="Davidsen T.M."/>
            <person name="Wayne K.J."/>
            <person name="Tettelin H."/>
            <person name="Glass J.I."/>
            <person name="Rusch D."/>
            <person name="Podicherti R."/>
            <person name="Tsui H.-C.T."/>
            <person name="Winkler M.E."/>
        </authorList>
    </citation>
    <scope>NUCLEOTIDE SEQUENCE</scope>
</reference>
<accession>A0A383CSU1</accession>
<organism evidence="1">
    <name type="scientific">marine metagenome</name>
    <dbReference type="NCBI Taxonomy" id="408172"/>
    <lineage>
        <taxon>unclassified sequences</taxon>
        <taxon>metagenomes</taxon>
        <taxon>ecological metagenomes</taxon>
    </lineage>
</organism>
<dbReference type="InterPro" id="IPR013320">
    <property type="entry name" value="ConA-like_dom_sf"/>
</dbReference>
<feature type="non-terminal residue" evidence="1">
    <location>
        <position position="1"/>
    </location>
</feature>
<protein>
    <submittedName>
        <fullName evidence="1">Uncharacterized protein</fullName>
    </submittedName>
</protein>
<dbReference type="Gene3D" id="2.60.120.260">
    <property type="entry name" value="Galactose-binding domain-like"/>
    <property type="match status" value="1"/>
</dbReference>
<name>A0A383CSU1_9ZZZZ</name>
<feature type="non-terminal residue" evidence="1">
    <location>
        <position position="239"/>
    </location>
</feature>
<dbReference type="AlphaFoldDB" id="A0A383CSU1"/>
<gene>
    <name evidence="1" type="ORF">METZ01_LOCUS488008</name>
</gene>
<dbReference type="SUPFAM" id="SSF49899">
    <property type="entry name" value="Concanavalin A-like lectins/glucanases"/>
    <property type="match status" value="1"/>
</dbReference>
<proteinExistence type="predicted"/>
<sequence>DGRFVTASMGEEYEFSVYAKTGNVNGGDVYLAVKELTSDGKPPPTLIGYHQKKFPVSKNWTKLSIKFKVRWKNATHLGLALEWSNTSGLVNRTVFFDGGSFKRIFDERNEVVAGENNVSYDLVAKQYDAGRDVIQYTGKTTLDMPGDQNAASASYNTAYNNTGSLYIGGYTTNDFGGQFSGSMMEFRIWKSRLDEKYFDQHVENPQSYVGNSVSASFQDIALRYSFNESKNHNSDTTVR</sequence>
<evidence type="ECO:0000313" key="1">
    <source>
        <dbReference type="EMBL" id="SVE35154.1"/>
    </source>
</evidence>